<dbReference type="InterPro" id="IPR002885">
    <property type="entry name" value="PPR_rpt"/>
</dbReference>
<comment type="caution">
    <text evidence="3">The sequence shown here is derived from an EMBL/GenBank/DDBJ whole genome shotgun (WGS) entry which is preliminary data.</text>
</comment>
<accession>A0A9Q1QST6</accession>
<dbReference type="SUPFAM" id="SSF48452">
    <property type="entry name" value="TPR-like"/>
    <property type="match status" value="1"/>
</dbReference>
<dbReference type="GO" id="GO:0003723">
    <property type="term" value="F:RNA binding"/>
    <property type="evidence" value="ECO:0007669"/>
    <property type="project" value="InterPro"/>
</dbReference>
<protein>
    <recommendedName>
        <fullName evidence="5">Pentatricopeptide repeat-containing protein</fullName>
    </recommendedName>
</protein>
<gene>
    <name evidence="3" type="ORF">Cgig2_006101</name>
</gene>
<dbReference type="OrthoDB" id="185373at2759"/>
<feature type="repeat" description="PPR" evidence="2">
    <location>
        <begin position="63"/>
        <end position="97"/>
    </location>
</feature>
<dbReference type="Proteomes" id="UP001153076">
    <property type="component" value="Unassembled WGS sequence"/>
</dbReference>
<dbReference type="PANTHER" id="PTHR47926">
    <property type="entry name" value="PENTATRICOPEPTIDE REPEAT-CONTAINING PROTEIN"/>
    <property type="match status" value="1"/>
</dbReference>
<evidence type="ECO:0000256" key="1">
    <source>
        <dbReference type="ARBA" id="ARBA00022737"/>
    </source>
</evidence>
<proteinExistence type="predicted"/>
<dbReference type="NCBIfam" id="TIGR00756">
    <property type="entry name" value="PPR"/>
    <property type="match status" value="2"/>
</dbReference>
<evidence type="ECO:0000256" key="2">
    <source>
        <dbReference type="PROSITE-ProRule" id="PRU00708"/>
    </source>
</evidence>
<reference evidence="3" key="1">
    <citation type="submission" date="2022-04" db="EMBL/GenBank/DDBJ databases">
        <title>Carnegiea gigantea Genome sequencing and assembly v2.</title>
        <authorList>
            <person name="Copetti D."/>
            <person name="Sanderson M.J."/>
            <person name="Burquez A."/>
            <person name="Wojciechowski M.F."/>
        </authorList>
    </citation>
    <scope>NUCLEOTIDE SEQUENCE</scope>
    <source>
        <strain evidence="3">SGP5-SGP5p</strain>
        <tissue evidence="3">Aerial part</tissue>
    </source>
</reference>
<dbReference type="GO" id="GO:0009451">
    <property type="term" value="P:RNA modification"/>
    <property type="evidence" value="ECO:0007669"/>
    <property type="project" value="InterPro"/>
</dbReference>
<organism evidence="3 4">
    <name type="scientific">Carnegiea gigantea</name>
    <dbReference type="NCBI Taxonomy" id="171969"/>
    <lineage>
        <taxon>Eukaryota</taxon>
        <taxon>Viridiplantae</taxon>
        <taxon>Streptophyta</taxon>
        <taxon>Embryophyta</taxon>
        <taxon>Tracheophyta</taxon>
        <taxon>Spermatophyta</taxon>
        <taxon>Magnoliopsida</taxon>
        <taxon>eudicotyledons</taxon>
        <taxon>Gunneridae</taxon>
        <taxon>Pentapetalae</taxon>
        <taxon>Caryophyllales</taxon>
        <taxon>Cactineae</taxon>
        <taxon>Cactaceae</taxon>
        <taxon>Cactoideae</taxon>
        <taxon>Echinocereeae</taxon>
        <taxon>Carnegiea</taxon>
    </lineage>
</organism>
<dbReference type="FunFam" id="1.25.40.10:FF:000184">
    <property type="entry name" value="Pentatricopeptide repeat-containing protein, chloroplastic"/>
    <property type="match status" value="1"/>
</dbReference>
<dbReference type="Pfam" id="PF20431">
    <property type="entry name" value="E_motif"/>
    <property type="match status" value="1"/>
</dbReference>
<dbReference type="Pfam" id="PF13041">
    <property type="entry name" value="PPR_2"/>
    <property type="match status" value="1"/>
</dbReference>
<name>A0A9Q1QST6_9CARY</name>
<feature type="repeat" description="PPR" evidence="2">
    <location>
        <begin position="32"/>
        <end position="62"/>
    </location>
</feature>
<dbReference type="AlphaFoldDB" id="A0A9Q1QST6"/>
<keyword evidence="4" id="KW-1185">Reference proteome</keyword>
<dbReference type="InterPro" id="IPR046960">
    <property type="entry name" value="PPR_At4g14850-like_plant"/>
</dbReference>
<dbReference type="PANTHER" id="PTHR47926:SF447">
    <property type="entry name" value="DYW DOMAIN-CONTAINING PROTEIN"/>
    <property type="match status" value="1"/>
</dbReference>
<dbReference type="Pfam" id="PF01535">
    <property type="entry name" value="PPR"/>
    <property type="match status" value="1"/>
</dbReference>
<evidence type="ECO:0000313" key="3">
    <source>
        <dbReference type="EMBL" id="KAJ8452296.1"/>
    </source>
</evidence>
<dbReference type="EMBL" id="JAKOGI010000005">
    <property type="protein sequence ID" value="KAJ8452296.1"/>
    <property type="molecule type" value="Genomic_DNA"/>
</dbReference>
<evidence type="ECO:0008006" key="5">
    <source>
        <dbReference type="Google" id="ProtNLM"/>
    </source>
</evidence>
<dbReference type="Gene3D" id="1.25.40.10">
    <property type="entry name" value="Tetratricopeptide repeat domain"/>
    <property type="match status" value="2"/>
</dbReference>
<sequence length="341" mass="38750">MVEVLSACANLGALEQGKWVHDYIRQNGLVLNVYLGTALVDMYAKCGNLDEAYEVFRAMRVKNVCTWNVLISAYAMNGRAEEALTAFYRMIFEDYKPDDVTFLAVLSACFQQGLVDEGRSHFRSMKEEFGLEPRIEHYSLMVDLLGRSGHLDEVLELIRTMPLIPDPTIWRALLRFSHIRGNTYLAEVVILKLIELEPNNGDNLFLLSNLYSQQERWAEVREVRETMKARGIQEIPGYSSIEIDNLVHEFVASCYTEPGLKGVYELLANIGTELTPADSVADSEENSLDAYGKPEIEFTEATRKHNLVRFDGRIWHLTEHMCSTPNFDSSSTTNTLTTSRL</sequence>
<keyword evidence="1" id="KW-0677">Repeat</keyword>
<dbReference type="InterPro" id="IPR011990">
    <property type="entry name" value="TPR-like_helical_dom_sf"/>
</dbReference>
<evidence type="ECO:0000313" key="4">
    <source>
        <dbReference type="Proteomes" id="UP001153076"/>
    </source>
</evidence>
<dbReference type="PROSITE" id="PS51375">
    <property type="entry name" value="PPR"/>
    <property type="match status" value="2"/>
</dbReference>
<dbReference type="InterPro" id="IPR046848">
    <property type="entry name" value="E_motif"/>
</dbReference>